<accession>A0AAU4K314</accession>
<dbReference type="RefSeq" id="WP_328857769.1">
    <property type="nucleotide sequence ID" value="NZ_CP108021.1"/>
</dbReference>
<dbReference type="EMBL" id="CP108021">
    <property type="protein sequence ID" value="WUM20471.1"/>
    <property type="molecule type" value="Genomic_DNA"/>
</dbReference>
<dbReference type="KEGG" id="whr:OG579_01055"/>
<dbReference type="Proteomes" id="UP001432128">
    <property type="component" value="Chromosome"/>
</dbReference>
<dbReference type="AlphaFoldDB" id="A0AAU4K314"/>
<evidence type="ECO:0000313" key="2">
    <source>
        <dbReference type="Proteomes" id="UP001432128"/>
    </source>
</evidence>
<evidence type="ECO:0000313" key="1">
    <source>
        <dbReference type="EMBL" id="WUM20471.1"/>
    </source>
</evidence>
<reference evidence="1 2" key="1">
    <citation type="submission" date="2022-10" db="EMBL/GenBank/DDBJ databases">
        <title>The complete genomes of actinobacterial strains from the NBC collection.</title>
        <authorList>
            <person name="Joergensen T.S."/>
            <person name="Alvarez Arevalo M."/>
            <person name="Sterndorff E.B."/>
            <person name="Faurdal D."/>
            <person name="Vuksanovic O."/>
            <person name="Mourched A.-S."/>
            <person name="Charusanti P."/>
            <person name="Shaw S."/>
            <person name="Blin K."/>
            <person name="Weber T."/>
        </authorList>
    </citation>
    <scope>NUCLEOTIDE SEQUENCE [LARGE SCALE GENOMIC DNA]</scope>
    <source>
        <strain evidence="1 2">NBC_00319</strain>
    </source>
</reference>
<gene>
    <name evidence="1" type="ORF">OG579_01055</name>
</gene>
<name>A0AAU4K314_9NOCA</name>
<proteinExistence type="predicted"/>
<organism evidence="1 2">
    <name type="scientific">Williamsia herbipolensis</name>
    <dbReference type="NCBI Taxonomy" id="1603258"/>
    <lineage>
        <taxon>Bacteria</taxon>
        <taxon>Bacillati</taxon>
        <taxon>Actinomycetota</taxon>
        <taxon>Actinomycetes</taxon>
        <taxon>Mycobacteriales</taxon>
        <taxon>Nocardiaceae</taxon>
        <taxon>Williamsia</taxon>
    </lineage>
</organism>
<protein>
    <submittedName>
        <fullName evidence="1">Uncharacterized protein</fullName>
    </submittedName>
</protein>
<keyword evidence="2" id="KW-1185">Reference proteome</keyword>
<sequence length="326" mass="37966">MTEREGWTANWAVEREERMAHLARLPGKAHHERLEAINRVSRLLSTNGTELSRHIATFVGTGRHVQDLTDEFEHEAVRFLHNYIASVATLRDVQRSTHRMIWPERIPVDQRRDSSDRRTVWEVSTYEPKVTELFGDDDIKFLFDLRNFTVHYSAPVMSIGTTWRHRPPRPVEWINTVQLKRSELDKFSKWSGPAKRFLRTQEKDVEFLPLIEKYSQRARKFYEWFWFEVRQAVTVEVEEFLSKSNEFGLWLGEEMAKPDFDPAPGGMPIPGSFRRNRARAHLERCAYGTTGWGGITVDVDGVAVVGDSDWAPLPPVGKYRRPEDGE</sequence>